<dbReference type="EMBL" id="QPMK01000003">
    <property type="protein sequence ID" value="RDD67047.1"/>
    <property type="molecule type" value="Genomic_DNA"/>
</dbReference>
<protein>
    <recommendedName>
        <fullName evidence="4">HlyD family secretion protein</fullName>
    </recommendedName>
</protein>
<evidence type="ECO:0008006" key="4">
    <source>
        <dbReference type="Google" id="ProtNLM"/>
    </source>
</evidence>
<name>A0A369TSE3_9RHOB</name>
<proteinExistence type="predicted"/>
<dbReference type="Proteomes" id="UP000253977">
    <property type="component" value="Unassembled WGS sequence"/>
</dbReference>
<sequence>MSAPDTNVKKQEKAHKPSLLGIKGVLVFAGVLLAGLIVWTFVQSDGVDGSDVQVDSRTGEVVGTE</sequence>
<evidence type="ECO:0000313" key="3">
    <source>
        <dbReference type="Proteomes" id="UP000253977"/>
    </source>
</evidence>
<evidence type="ECO:0000313" key="2">
    <source>
        <dbReference type="EMBL" id="RDD67047.1"/>
    </source>
</evidence>
<feature type="transmembrane region" description="Helical" evidence="1">
    <location>
        <begin position="20"/>
        <end position="42"/>
    </location>
</feature>
<dbReference type="AlphaFoldDB" id="A0A369TSE3"/>
<accession>A0A369TSE3</accession>
<comment type="caution">
    <text evidence="2">The sequence shown here is derived from an EMBL/GenBank/DDBJ whole genome shotgun (WGS) entry which is preliminary data.</text>
</comment>
<keyword evidence="3" id="KW-1185">Reference proteome</keyword>
<reference evidence="2 3" key="1">
    <citation type="submission" date="2018-07" db="EMBL/GenBank/DDBJ databases">
        <title>Thalassococcus profundi sp. nov., a marine bacterium isolated from deep seawater of Okinawa Trough.</title>
        <authorList>
            <person name="Yu M."/>
        </authorList>
    </citation>
    <scope>NUCLEOTIDE SEQUENCE [LARGE SCALE GENOMIC DNA]</scope>
    <source>
        <strain evidence="2 3">WRAS1</strain>
    </source>
</reference>
<gene>
    <name evidence="2" type="ORF">DU478_04705</name>
</gene>
<keyword evidence="1" id="KW-0812">Transmembrane</keyword>
<organism evidence="2 3">
    <name type="scientific">Thalassococcus profundi</name>
    <dbReference type="NCBI Taxonomy" id="2282382"/>
    <lineage>
        <taxon>Bacteria</taxon>
        <taxon>Pseudomonadati</taxon>
        <taxon>Pseudomonadota</taxon>
        <taxon>Alphaproteobacteria</taxon>
        <taxon>Rhodobacterales</taxon>
        <taxon>Roseobacteraceae</taxon>
        <taxon>Thalassococcus</taxon>
    </lineage>
</organism>
<keyword evidence="1" id="KW-1133">Transmembrane helix</keyword>
<keyword evidence="1" id="KW-0472">Membrane</keyword>
<dbReference type="RefSeq" id="WP_114509796.1">
    <property type="nucleotide sequence ID" value="NZ_QPMK01000003.1"/>
</dbReference>
<evidence type="ECO:0000256" key="1">
    <source>
        <dbReference type="SAM" id="Phobius"/>
    </source>
</evidence>